<keyword evidence="5" id="KW-1185">Reference proteome</keyword>
<organism evidence="4 5">
    <name type="scientific">Myceligenerans xiligouense</name>
    <dbReference type="NCBI Taxonomy" id="253184"/>
    <lineage>
        <taxon>Bacteria</taxon>
        <taxon>Bacillati</taxon>
        <taxon>Actinomycetota</taxon>
        <taxon>Actinomycetes</taxon>
        <taxon>Micrococcales</taxon>
        <taxon>Promicromonosporaceae</taxon>
        <taxon>Myceligenerans</taxon>
    </lineage>
</organism>
<protein>
    <submittedName>
        <fullName evidence="4">DNA-binding transcriptional MerR regulator</fullName>
    </submittedName>
</protein>
<gene>
    <name evidence="4" type="ORF">EDD34_1959</name>
</gene>
<dbReference type="SUPFAM" id="SSF46955">
    <property type="entry name" value="Putative DNA-binding domain"/>
    <property type="match status" value="1"/>
</dbReference>
<evidence type="ECO:0000256" key="1">
    <source>
        <dbReference type="ARBA" id="ARBA00023125"/>
    </source>
</evidence>
<feature type="region of interest" description="Disordered" evidence="2">
    <location>
        <begin position="221"/>
        <end position="243"/>
    </location>
</feature>
<dbReference type="InterPro" id="IPR000551">
    <property type="entry name" value="MerR-type_HTH_dom"/>
</dbReference>
<dbReference type="Pfam" id="PF13411">
    <property type="entry name" value="MerR_1"/>
    <property type="match status" value="1"/>
</dbReference>
<dbReference type="AlphaFoldDB" id="A0A3N4Z7N0"/>
<feature type="domain" description="HTH merR-type" evidence="3">
    <location>
        <begin position="2"/>
        <end position="71"/>
    </location>
</feature>
<evidence type="ECO:0000313" key="5">
    <source>
        <dbReference type="Proteomes" id="UP000280501"/>
    </source>
</evidence>
<dbReference type="InterPro" id="IPR047057">
    <property type="entry name" value="MerR_fam"/>
</dbReference>
<dbReference type="RefSeq" id="WP_123814383.1">
    <property type="nucleotide sequence ID" value="NZ_RKQZ01000001.1"/>
</dbReference>
<dbReference type="GO" id="GO:0003677">
    <property type="term" value="F:DNA binding"/>
    <property type="evidence" value="ECO:0007669"/>
    <property type="project" value="UniProtKB-KW"/>
</dbReference>
<keyword evidence="1 4" id="KW-0238">DNA-binding</keyword>
<dbReference type="PANTHER" id="PTHR30204:SF93">
    <property type="entry name" value="HTH MERR-TYPE DOMAIN-CONTAINING PROTEIN"/>
    <property type="match status" value="1"/>
</dbReference>
<dbReference type="Proteomes" id="UP000280501">
    <property type="component" value="Unassembled WGS sequence"/>
</dbReference>
<name>A0A3N4Z7N0_9MICO</name>
<dbReference type="GO" id="GO:0003700">
    <property type="term" value="F:DNA-binding transcription factor activity"/>
    <property type="evidence" value="ECO:0007669"/>
    <property type="project" value="InterPro"/>
</dbReference>
<accession>A0A3N4Z7N0</accession>
<comment type="caution">
    <text evidence="4">The sequence shown here is derived from an EMBL/GenBank/DDBJ whole genome shotgun (WGS) entry which is preliminary data.</text>
</comment>
<dbReference type="InterPro" id="IPR009061">
    <property type="entry name" value="DNA-bd_dom_put_sf"/>
</dbReference>
<evidence type="ECO:0000256" key="2">
    <source>
        <dbReference type="SAM" id="MobiDB-lite"/>
    </source>
</evidence>
<dbReference type="PANTHER" id="PTHR30204">
    <property type="entry name" value="REDOX-CYCLING DRUG-SENSING TRANSCRIPTIONAL ACTIVATOR SOXR"/>
    <property type="match status" value="1"/>
</dbReference>
<evidence type="ECO:0000259" key="3">
    <source>
        <dbReference type="PROSITE" id="PS50937"/>
    </source>
</evidence>
<dbReference type="EMBL" id="RKQZ01000001">
    <property type="protein sequence ID" value="RPF21332.1"/>
    <property type="molecule type" value="Genomic_DNA"/>
</dbReference>
<proteinExistence type="predicted"/>
<dbReference type="OrthoDB" id="4569196at2"/>
<dbReference type="Gene3D" id="1.10.1660.10">
    <property type="match status" value="1"/>
</dbReference>
<sequence length="243" mass="26828">MTWSTRELADLAGTTVNTIRHYHALKLLNEPSRRYNGYKQYGVTHLVRLLRLRRLAELGVPLAQIGAVGESDLTDALRDLDAALQDEIERSRRARADIAAILRADAPVDTPHGFESVAGRLSETDRALIHICTRLYDAEAIASLRRMVAAEPPGVSEELAALPPDASDTTRERLAARIARSGAHWRSATWPWLHAAAERTLVQALAELYTPAQRDVLRRARTAAHEQPPAPDELADALCASDR</sequence>
<dbReference type="PROSITE" id="PS50937">
    <property type="entry name" value="HTH_MERR_2"/>
    <property type="match status" value="1"/>
</dbReference>
<evidence type="ECO:0000313" key="4">
    <source>
        <dbReference type="EMBL" id="RPF21332.1"/>
    </source>
</evidence>
<reference evidence="4 5" key="1">
    <citation type="submission" date="2018-11" db="EMBL/GenBank/DDBJ databases">
        <title>Sequencing the genomes of 1000 actinobacteria strains.</title>
        <authorList>
            <person name="Klenk H.-P."/>
        </authorList>
    </citation>
    <scope>NUCLEOTIDE SEQUENCE [LARGE SCALE GENOMIC DNA]</scope>
    <source>
        <strain evidence="4 5">DSM 15700</strain>
    </source>
</reference>
<dbReference type="SMART" id="SM00422">
    <property type="entry name" value="HTH_MERR"/>
    <property type="match status" value="1"/>
</dbReference>